<organism evidence="1 2">
    <name type="scientific">Aliiglaciecola lipolytica E3</name>
    <dbReference type="NCBI Taxonomy" id="1127673"/>
    <lineage>
        <taxon>Bacteria</taxon>
        <taxon>Pseudomonadati</taxon>
        <taxon>Pseudomonadota</taxon>
        <taxon>Gammaproteobacteria</taxon>
        <taxon>Alteromonadales</taxon>
        <taxon>Alteromonadaceae</taxon>
        <taxon>Aliiglaciecola</taxon>
    </lineage>
</organism>
<evidence type="ECO:0000313" key="2">
    <source>
        <dbReference type="Proteomes" id="UP000006334"/>
    </source>
</evidence>
<dbReference type="AlphaFoldDB" id="K6XW27"/>
<evidence type="ECO:0008006" key="3">
    <source>
        <dbReference type="Google" id="ProtNLM"/>
    </source>
</evidence>
<evidence type="ECO:0000313" key="1">
    <source>
        <dbReference type="EMBL" id="GAC15836.1"/>
    </source>
</evidence>
<accession>K6XW27</accession>
<name>K6XW27_9ALTE</name>
<comment type="caution">
    <text evidence="1">The sequence shown here is derived from an EMBL/GenBank/DDBJ whole genome shotgun (WGS) entry which is preliminary data.</text>
</comment>
<reference evidence="1 2" key="1">
    <citation type="journal article" date="2017" name="Antonie Van Leeuwenhoek">
        <title>Rhizobium rhizosphaerae sp. nov., a novel species isolated from rice rhizosphere.</title>
        <authorList>
            <person name="Zhao J.J."/>
            <person name="Zhang J."/>
            <person name="Zhang R.J."/>
            <person name="Zhang C.W."/>
            <person name="Yin H.Q."/>
            <person name="Zhang X.X."/>
        </authorList>
    </citation>
    <scope>NUCLEOTIDE SEQUENCE [LARGE SCALE GENOMIC DNA]</scope>
    <source>
        <strain evidence="1 2">E3</strain>
    </source>
</reference>
<gene>
    <name evidence="1" type="ORF">GLIP_3219</name>
</gene>
<dbReference type="Proteomes" id="UP000006334">
    <property type="component" value="Unassembled WGS sequence"/>
</dbReference>
<dbReference type="EMBL" id="BAEN01000062">
    <property type="protein sequence ID" value="GAC15836.1"/>
    <property type="molecule type" value="Genomic_DNA"/>
</dbReference>
<sequence length="82" mass="9362">MTISQHAKKRCQQRGISPDLVLLLNALGMETQQKGNTYVLELDKHTQKALCKKLKRLLTQVQKDVFVVISEDDHVITTAHKH</sequence>
<dbReference type="STRING" id="1127673.GLIP_3219"/>
<dbReference type="RefSeq" id="WP_008845641.1">
    <property type="nucleotide sequence ID" value="NZ_BAEN01000062.1"/>
</dbReference>
<proteinExistence type="predicted"/>
<dbReference type="OrthoDB" id="5587990at2"/>
<keyword evidence="2" id="KW-1185">Reference proteome</keyword>
<protein>
    <recommendedName>
        <fullName evidence="3">DUF4258 domain-containing protein</fullName>
    </recommendedName>
</protein>